<dbReference type="PANTHER" id="PTHR43752:SF2">
    <property type="entry name" value="BNR_ASP-BOX REPEAT FAMILY PROTEIN"/>
    <property type="match status" value="1"/>
</dbReference>
<accession>A0A512M4X4</accession>
<evidence type="ECO:0000313" key="4">
    <source>
        <dbReference type="Proteomes" id="UP000321577"/>
    </source>
</evidence>
<dbReference type="Gene3D" id="2.120.10.10">
    <property type="match status" value="1"/>
</dbReference>
<dbReference type="OrthoDB" id="2519939at2"/>
<protein>
    <recommendedName>
        <fullName evidence="2">Sialidase domain-containing protein</fullName>
    </recommendedName>
</protein>
<name>A0A512M4X4_9BACT</name>
<organism evidence="3 4">
    <name type="scientific">Brevifollis gellanilyticus</name>
    <dbReference type="NCBI Taxonomy" id="748831"/>
    <lineage>
        <taxon>Bacteria</taxon>
        <taxon>Pseudomonadati</taxon>
        <taxon>Verrucomicrobiota</taxon>
        <taxon>Verrucomicrobiia</taxon>
        <taxon>Verrucomicrobiales</taxon>
        <taxon>Verrucomicrobiaceae</taxon>
    </lineage>
</organism>
<comment type="caution">
    <text evidence="3">The sequence shown here is derived from an EMBL/GenBank/DDBJ whole genome shotgun (WGS) entry which is preliminary data.</text>
</comment>
<sequence>MNTRLLLPLFASLSLGAAEPPKDFGPLNTYNAVTMPDGTLESFHRRALDGKVHIFRQRSTDNGATWSEKESAHLLPVEPWGGPTPLLSKDGELHFVLTKLRGEGRKPNVSRFIDLYHMSSTHGRTQWTEPQRIYEGYCGSLQGMFQLKSGRILVPFADWLPNVPSTPPSGPSVTICMYSDDLGKTWKRSESKLIAPCHDGFNGANYGACEPVLTQLKDGRVWMLIRTQDGTLYESFSEDNGTGWSDAQPSRFHSSNSPAFLIRLRDKRLVVFWNNAEHCERVGKDGVYSGRDALHAAISSDEGETWRGFREVYRDPTRNASPPKDGDRGTAYPHATLADKGKKIYLVSGQGSSLRHRFLIDPEWLMETKQTEDFSKGLDAWHLYKGVGKPERWWRDRVQGPQLIPHPDKPDAKVLHIRRPDDNDPDGATWNFPAGTFGKITLRIKAQEGFAGGQVSLGDRMFDPCDNTGDKLACHKLELPIKPGKWHELSLDWSGEYCVSTLDGEILDTAEASFAYPSGLSYLRLRSTAPTKDPAGFLVESVSVEVKP</sequence>
<evidence type="ECO:0000313" key="3">
    <source>
        <dbReference type="EMBL" id="GEP41788.1"/>
    </source>
</evidence>
<gene>
    <name evidence="3" type="ORF">BGE01nite_10790</name>
</gene>
<dbReference type="InterPro" id="IPR036278">
    <property type="entry name" value="Sialidase_sf"/>
</dbReference>
<dbReference type="PANTHER" id="PTHR43752">
    <property type="entry name" value="BNR/ASP-BOX REPEAT FAMILY PROTEIN"/>
    <property type="match status" value="1"/>
</dbReference>
<dbReference type="Proteomes" id="UP000321577">
    <property type="component" value="Unassembled WGS sequence"/>
</dbReference>
<feature type="signal peptide" evidence="1">
    <location>
        <begin position="1"/>
        <end position="17"/>
    </location>
</feature>
<dbReference type="CDD" id="cd15482">
    <property type="entry name" value="Sialidase_non-viral"/>
    <property type="match status" value="1"/>
</dbReference>
<dbReference type="EMBL" id="BKAG01000005">
    <property type="protein sequence ID" value="GEP41788.1"/>
    <property type="molecule type" value="Genomic_DNA"/>
</dbReference>
<reference evidence="3 4" key="1">
    <citation type="submission" date="2019-07" db="EMBL/GenBank/DDBJ databases">
        <title>Whole genome shotgun sequence of Brevifollis gellanilyticus NBRC 108608.</title>
        <authorList>
            <person name="Hosoyama A."/>
            <person name="Uohara A."/>
            <person name="Ohji S."/>
            <person name="Ichikawa N."/>
        </authorList>
    </citation>
    <scope>NUCLEOTIDE SEQUENCE [LARGE SCALE GENOMIC DNA]</scope>
    <source>
        <strain evidence="3 4">NBRC 108608</strain>
    </source>
</reference>
<dbReference type="AlphaFoldDB" id="A0A512M4X4"/>
<keyword evidence="1" id="KW-0732">Signal</keyword>
<proteinExistence type="predicted"/>
<keyword evidence="4" id="KW-1185">Reference proteome</keyword>
<dbReference type="Pfam" id="PF13088">
    <property type="entry name" value="BNR_2"/>
    <property type="match status" value="1"/>
</dbReference>
<dbReference type="InterPro" id="IPR011040">
    <property type="entry name" value="Sialidase"/>
</dbReference>
<evidence type="ECO:0000259" key="2">
    <source>
        <dbReference type="Pfam" id="PF13088"/>
    </source>
</evidence>
<dbReference type="RefSeq" id="WP_146849245.1">
    <property type="nucleotide sequence ID" value="NZ_BKAG01000005.1"/>
</dbReference>
<feature type="domain" description="Sialidase" evidence="2">
    <location>
        <begin position="51"/>
        <end position="341"/>
    </location>
</feature>
<feature type="chain" id="PRO_5022123708" description="Sialidase domain-containing protein" evidence="1">
    <location>
        <begin position="18"/>
        <end position="548"/>
    </location>
</feature>
<dbReference type="SUPFAM" id="SSF50939">
    <property type="entry name" value="Sialidases"/>
    <property type="match status" value="1"/>
</dbReference>
<evidence type="ECO:0000256" key="1">
    <source>
        <dbReference type="SAM" id="SignalP"/>
    </source>
</evidence>